<accession>A0A250FMW7</accession>
<evidence type="ECO:0000313" key="2">
    <source>
        <dbReference type="EMBL" id="ATA86470.1"/>
    </source>
</evidence>
<feature type="signal peptide" evidence="1">
    <location>
        <begin position="1"/>
        <end position="19"/>
    </location>
</feature>
<dbReference type="RefSeq" id="WP_095909848.1">
    <property type="nucleotide sequence ID" value="NZ_CAJPPZ010000010.1"/>
</dbReference>
<keyword evidence="2" id="KW-0966">Cell projection</keyword>
<evidence type="ECO:0000256" key="1">
    <source>
        <dbReference type="SAM" id="SignalP"/>
    </source>
</evidence>
<reference evidence="3" key="1">
    <citation type="submission" date="2017-06" db="EMBL/GenBank/DDBJ databases">
        <title>Capnocytophaga spp. assemblies.</title>
        <authorList>
            <person name="Gulvik C.A."/>
        </authorList>
    </citation>
    <scope>NUCLEOTIDE SEQUENCE [LARGE SCALE GENOMIC DNA]</scope>
    <source>
        <strain evidence="3">H1496</strain>
    </source>
</reference>
<keyword evidence="2" id="KW-0282">Flagellum</keyword>
<proteinExistence type="predicted"/>
<keyword evidence="2" id="KW-0969">Cilium</keyword>
<dbReference type="OrthoDB" id="1430845at2"/>
<organism evidence="2 3">
    <name type="scientific">Capnocytophaga gingivalis</name>
    <dbReference type="NCBI Taxonomy" id="1017"/>
    <lineage>
        <taxon>Bacteria</taxon>
        <taxon>Pseudomonadati</taxon>
        <taxon>Bacteroidota</taxon>
        <taxon>Flavobacteriia</taxon>
        <taxon>Flavobacteriales</taxon>
        <taxon>Flavobacteriaceae</taxon>
        <taxon>Capnocytophaga</taxon>
    </lineage>
</organism>
<dbReference type="GeneID" id="84807804"/>
<keyword evidence="1" id="KW-0732">Signal</keyword>
<evidence type="ECO:0000313" key="3">
    <source>
        <dbReference type="Proteomes" id="UP000217250"/>
    </source>
</evidence>
<gene>
    <name evidence="2" type="ORF">CGC50_04410</name>
</gene>
<dbReference type="AlphaFoldDB" id="A0A250FMW7"/>
<feature type="chain" id="PRO_5013349636" evidence="1">
    <location>
        <begin position="20"/>
        <end position="156"/>
    </location>
</feature>
<sequence length="156" mass="17851">MVKKFCFLCVVLLALSAQAQNKYKCMVQMTNYSGEAAYMVVSLIDPQGSYLKTLHVFGDNSKYYDALKKWYDFYTAKKEKVDALTGASITQGDRKTIVLDLDNKLLNQGYKLRFESAVEDQYYYTTDAEVPFTTESLKEKVSGTGYVRYVRLSEVK</sequence>
<dbReference type="EMBL" id="CP022386">
    <property type="protein sequence ID" value="ATA86470.1"/>
    <property type="molecule type" value="Genomic_DNA"/>
</dbReference>
<protein>
    <submittedName>
        <fullName evidence="2">Flagellin biosynthesis protein FlgD</fullName>
    </submittedName>
</protein>
<dbReference type="InterPro" id="IPR014469">
    <property type="entry name" value="DUF2271"/>
</dbReference>
<dbReference type="KEGG" id="cgh:CGC50_04410"/>
<name>A0A250FMW7_9FLAO</name>
<dbReference type="Pfam" id="PF10029">
    <property type="entry name" value="DUF2271"/>
    <property type="match status" value="1"/>
</dbReference>
<dbReference type="Proteomes" id="UP000217250">
    <property type="component" value="Chromosome"/>
</dbReference>